<dbReference type="InterPro" id="IPR000795">
    <property type="entry name" value="T_Tr_GTP-bd_dom"/>
</dbReference>
<keyword evidence="1" id="KW-0547">Nucleotide-binding</keyword>
<dbReference type="InterPro" id="IPR031157">
    <property type="entry name" value="G_TR_CS"/>
</dbReference>
<dbReference type="Ensembl" id="ENSSANT00000003083.1">
    <property type="protein sequence ID" value="ENSSANP00000002852.1"/>
    <property type="gene ID" value="ENSSANG00000001611.1"/>
</dbReference>
<keyword evidence="5" id="KW-1185">Reference proteome</keyword>
<keyword evidence="2" id="KW-0342">GTP-binding</keyword>
<protein>
    <recommendedName>
        <fullName evidence="3">Tr-type G domain-containing protein</fullName>
    </recommendedName>
</protein>
<dbReference type="GO" id="GO:0005525">
    <property type="term" value="F:GTP binding"/>
    <property type="evidence" value="ECO:0007669"/>
    <property type="project" value="UniProtKB-KW"/>
</dbReference>
<dbReference type="SUPFAM" id="SSF52540">
    <property type="entry name" value="P-loop containing nucleoside triphosphate hydrolases"/>
    <property type="match status" value="1"/>
</dbReference>
<feature type="domain" description="Tr-type G" evidence="3">
    <location>
        <begin position="6"/>
        <end position="90"/>
    </location>
</feature>
<dbReference type="PRINTS" id="PR00315">
    <property type="entry name" value="ELONGATNFCT"/>
</dbReference>
<dbReference type="AlphaFoldDB" id="A0A671K804"/>
<reference evidence="4" key="1">
    <citation type="submission" date="2025-08" db="UniProtKB">
        <authorList>
            <consortium name="Ensembl"/>
        </authorList>
    </citation>
    <scope>IDENTIFICATION</scope>
</reference>
<name>A0A671K804_9TELE</name>
<reference evidence="4" key="2">
    <citation type="submission" date="2025-09" db="UniProtKB">
        <authorList>
            <consortium name="Ensembl"/>
        </authorList>
    </citation>
    <scope>IDENTIFICATION</scope>
</reference>
<dbReference type="Pfam" id="PF00009">
    <property type="entry name" value="GTP_EFTU"/>
    <property type="match status" value="1"/>
</dbReference>
<accession>A0A671K804</accession>
<evidence type="ECO:0000259" key="3">
    <source>
        <dbReference type="PROSITE" id="PS51722"/>
    </source>
</evidence>
<dbReference type="Proteomes" id="UP000472260">
    <property type="component" value="Unassembled WGS sequence"/>
</dbReference>
<dbReference type="PROSITE" id="PS00301">
    <property type="entry name" value="G_TR_1"/>
    <property type="match status" value="1"/>
</dbReference>
<evidence type="ECO:0000313" key="4">
    <source>
        <dbReference type="Ensembl" id="ENSSANP00000002852.1"/>
    </source>
</evidence>
<dbReference type="PROSITE" id="PS51722">
    <property type="entry name" value="G_TR_2"/>
    <property type="match status" value="1"/>
</dbReference>
<organism evidence="4 5">
    <name type="scientific">Sinocyclocheilus anshuiensis</name>
    <dbReference type="NCBI Taxonomy" id="1608454"/>
    <lineage>
        <taxon>Eukaryota</taxon>
        <taxon>Metazoa</taxon>
        <taxon>Chordata</taxon>
        <taxon>Craniata</taxon>
        <taxon>Vertebrata</taxon>
        <taxon>Euteleostomi</taxon>
        <taxon>Actinopterygii</taxon>
        <taxon>Neopterygii</taxon>
        <taxon>Teleostei</taxon>
        <taxon>Ostariophysi</taxon>
        <taxon>Cypriniformes</taxon>
        <taxon>Cyprinidae</taxon>
        <taxon>Cyprininae</taxon>
        <taxon>Sinocyclocheilus</taxon>
    </lineage>
</organism>
<dbReference type="InterPro" id="IPR027417">
    <property type="entry name" value="P-loop_NTPase"/>
</dbReference>
<dbReference type="GO" id="GO:0003924">
    <property type="term" value="F:GTPase activity"/>
    <property type="evidence" value="ECO:0007669"/>
    <property type="project" value="InterPro"/>
</dbReference>
<evidence type="ECO:0000256" key="2">
    <source>
        <dbReference type="ARBA" id="ARBA00023134"/>
    </source>
</evidence>
<dbReference type="Gene3D" id="3.40.50.300">
    <property type="entry name" value="P-loop containing nucleotide triphosphate hydrolases"/>
    <property type="match status" value="1"/>
</dbReference>
<dbReference type="PANTHER" id="PTHR23115">
    <property type="entry name" value="TRANSLATION FACTOR"/>
    <property type="match status" value="1"/>
</dbReference>
<evidence type="ECO:0000256" key="1">
    <source>
        <dbReference type="ARBA" id="ARBA00022741"/>
    </source>
</evidence>
<dbReference type="InterPro" id="IPR050100">
    <property type="entry name" value="TRAFAC_GTPase_members"/>
</dbReference>
<sequence>MQNKERININLVIIGHVESGKSTTTGQLIYKCGGIDHRTIEKYEKATNQIGKSSFKYAWVLDKVKAERERGITVEISLMKFYTHKYTWSS</sequence>
<evidence type="ECO:0000313" key="5">
    <source>
        <dbReference type="Proteomes" id="UP000472260"/>
    </source>
</evidence>
<proteinExistence type="predicted"/>